<dbReference type="PANTHER" id="PTHR30634">
    <property type="entry name" value="OUTER MEMBRANE LOLAB LIPOPROTEIN INSERTION APPARATUS"/>
    <property type="match status" value="1"/>
</dbReference>
<dbReference type="AlphaFoldDB" id="A0A4R8SSP0"/>
<dbReference type="Pfam" id="PF18934">
    <property type="entry name" value="DUF5682"/>
    <property type="match status" value="1"/>
</dbReference>
<feature type="region of interest" description="Disordered" evidence="1">
    <location>
        <begin position="106"/>
        <end position="127"/>
    </location>
</feature>
<reference evidence="2 3" key="1">
    <citation type="journal article" date="2019" name="Sci. Rep.">
        <title>Extended insight into the Mycobacterium chelonae-abscessus complex through whole genome sequencing of Mycobacterium salmoniphilum outbreak and Mycobacterium salmoniphilum-like strains.</title>
        <authorList>
            <person name="Behra P.R.K."/>
            <person name="Das S."/>
            <person name="Pettersson B.M.F."/>
            <person name="Shirreff L."/>
            <person name="DuCote T."/>
            <person name="Jacobsson K.G."/>
            <person name="Ennis D.G."/>
            <person name="Kirsebom L.A."/>
        </authorList>
    </citation>
    <scope>NUCLEOTIDE SEQUENCE [LARGE SCALE GENOMIC DNA]</scope>
    <source>
        <strain evidence="2 3">CCUG 60884</strain>
    </source>
</reference>
<organism evidence="2 3">
    <name type="scientific">Mycobacteroides salmoniphilum</name>
    <dbReference type="NCBI Taxonomy" id="404941"/>
    <lineage>
        <taxon>Bacteria</taxon>
        <taxon>Bacillati</taxon>
        <taxon>Actinomycetota</taxon>
        <taxon>Actinomycetes</taxon>
        <taxon>Mycobacteriales</taxon>
        <taxon>Mycobacteriaceae</taxon>
        <taxon>Mycobacteroides</taxon>
    </lineage>
</organism>
<evidence type="ECO:0000313" key="3">
    <source>
        <dbReference type="Proteomes" id="UP000294604"/>
    </source>
</evidence>
<protein>
    <submittedName>
        <fullName evidence="2">Uncharacterized protein</fullName>
    </submittedName>
</protein>
<dbReference type="Proteomes" id="UP000294604">
    <property type="component" value="Unassembled WGS sequence"/>
</dbReference>
<dbReference type="InterPro" id="IPR050458">
    <property type="entry name" value="LolB"/>
</dbReference>
<gene>
    <name evidence="2" type="ORF">CCUG60884_02290</name>
</gene>
<proteinExistence type="predicted"/>
<dbReference type="PANTHER" id="PTHR30634:SF14">
    <property type="match status" value="1"/>
</dbReference>
<comment type="caution">
    <text evidence="2">The sequence shown here is derived from an EMBL/GenBank/DDBJ whole genome shotgun (WGS) entry which is preliminary data.</text>
</comment>
<dbReference type="RefSeq" id="WP_234880959.1">
    <property type="nucleotide sequence ID" value="NZ_PECL01000008.1"/>
</dbReference>
<evidence type="ECO:0000313" key="2">
    <source>
        <dbReference type="EMBL" id="TEA03440.1"/>
    </source>
</evidence>
<dbReference type="InterPro" id="IPR043737">
    <property type="entry name" value="DUF5682"/>
</dbReference>
<dbReference type="EMBL" id="PECL01000008">
    <property type="protein sequence ID" value="TEA03440.1"/>
    <property type="molecule type" value="Genomic_DNA"/>
</dbReference>
<accession>A0A4R8SSP0</accession>
<evidence type="ECO:0000256" key="1">
    <source>
        <dbReference type="SAM" id="MobiDB-lite"/>
    </source>
</evidence>
<sequence length="731" mass="78913">MTATVHVLGVRHHGPGSARAVLAALDRINPDRILIEGPSDADHLIPLVTAEGMIPPVAILGYAPDNPRLSAFWPLGVFSPEWQAMVWASSRGVPVGFCDQPTGTVLAESERESRSDNSNADGPGTDPIAALANAAGYDDPERWWDDVIESRSGDQGFDAITEAMGELRQDGVDDRDLRREAHMRQVLRKNMKASDVGHVAVVCGAWHAPALTGKLTTATADTALLRDTPKRKTQLTWVPWTHSRLAYASGYGAGVLSPGWYHHLFTAPDRPVERWLTSVAYRLREKDVPVSSAHIIESARLADALATMRRRPLAGLAEVTEATEAVMCEGEPMLVDLIWRDLVVGEALGTIPDDTPMVPLEADLRATAKSLRLKIDPLTIEVVLDLRKPNDLGKSHLLHRLNALDIGWGTPAATRGTGTFKEGWSLTWRPELAVDIVVAAVWGSTVATAASARLIDRADSAETLAHISDALEAALLAELPQAISPILAALDARAAVDRDIEHLMAALPALARAQRYGDVRGTSIQIVADVAASLLVRICAGLPAAVTGLGEDAAQQLRPLIDGVNDATALMSEERRADWLSTLIALANRGDVNGILVGRLVRILFDARRIDANETAVRLQRALSTSATPVDKAQWLAGFLAGGGVLLVHDRMLLNVIDEWLTKLRDDTFTDLLPLLRRTFSEFETPVRRNIAENLRAGTGVVTCLESTDLDTERAAPAVATVARILGLDHE</sequence>
<name>A0A4R8SSP0_9MYCO</name>